<keyword evidence="1" id="KW-0489">Methyltransferase</keyword>
<dbReference type="EMBL" id="JAWDIE010000006">
    <property type="protein sequence ID" value="MEJ7137885.1"/>
    <property type="molecule type" value="Genomic_DNA"/>
</dbReference>
<name>A0ACC6P127_9BURK</name>
<evidence type="ECO:0000313" key="2">
    <source>
        <dbReference type="Proteomes" id="UP001364695"/>
    </source>
</evidence>
<keyword evidence="1" id="KW-0808">Transferase</keyword>
<reference evidence="1" key="1">
    <citation type="submission" date="2023-10" db="EMBL/GenBank/DDBJ databases">
        <title>Amphibacter perezi, gen. nov., sp. nov. a novel taxa of the family Comamonadaceae, class Betaproteobacteria isolated from the skin microbiota of Pelophylax perezi from different populations.</title>
        <authorList>
            <person name="Costa S."/>
            <person name="Proenca D.N."/>
            <person name="Lopes I."/>
            <person name="Morais P.V."/>
        </authorList>
    </citation>
    <scope>NUCLEOTIDE SEQUENCE</scope>
    <source>
        <strain evidence="1">SL12-8</strain>
    </source>
</reference>
<protein>
    <submittedName>
        <fullName evidence="1">RNA methyltransferase</fullName>
    </submittedName>
</protein>
<organism evidence="1 2">
    <name type="scientific">Amphibiibacter pelophylacis</name>
    <dbReference type="NCBI Taxonomy" id="1799477"/>
    <lineage>
        <taxon>Bacteria</taxon>
        <taxon>Pseudomonadati</taxon>
        <taxon>Pseudomonadota</taxon>
        <taxon>Betaproteobacteria</taxon>
        <taxon>Burkholderiales</taxon>
        <taxon>Sphaerotilaceae</taxon>
        <taxon>Amphibiibacter</taxon>
    </lineage>
</organism>
<comment type="caution">
    <text evidence="1">The sequence shown here is derived from an EMBL/GenBank/DDBJ whole genome shotgun (WGS) entry which is preliminary data.</text>
</comment>
<accession>A0ACC6P127</accession>
<evidence type="ECO:0000313" key="1">
    <source>
        <dbReference type="EMBL" id="MEJ7137885.1"/>
    </source>
</evidence>
<keyword evidence="2" id="KW-1185">Reference proteome</keyword>
<sequence length="268" mass="28402">MSSPHEPITSAQNPRVQRLRQLVRTPAAYRQQGLIWIEGEHLLTAALEAGLPLDTLVATPGLVQDGRCAGLLPQWQAASHQTLWLEDRLFAAVSDLVTPVPVAALVQSSRLIQPALLPDAPTLVLDRLQDTGNVGSLMRTARAMGYRQVLALAGTAALASPKVMRAAQGAHFGLHLVEGLAPDALADLRVPLLATALDAPHELHRTRLPWPCAWVLGHEGQGVAATVQARCAQTLRIAMPGGFESLNVAAAGAICLYAALPWDAAVPS</sequence>
<gene>
    <name evidence="1" type="ORF">RV045_05475</name>
</gene>
<dbReference type="Proteomes" id="UP001364695">
    <property type="component" value="Unassembled WGS sequence"/>
</dbReference>
<proteinExistence type="predicted"/>